<dbReference type="Proteomes" id="UP000079169">
    <property type="component" value="Unplaced"/>
</dbReference>
<dbReference type="RefSeq" id="XP_026682509.1">
    <property type="nucleotide sequence ID" value="XM_026826708.1"/>
</dbReference>
<gene>
    <name evidence="3" type="primary">LOC113469192</name>
</gene>
<keyword evidence="1" id="KW-0812">Transmembrane</keyword>
<protein>
    <submittedName>
        <fullName evidence="3">Uncharacterized protein LOC113469192</fullName>
    </submittedName>
</protein>
<evidence type="ECO:0000313" key="2">
    <source>
        <dbReference type="Proteomes" id="UP000079169"/>
    </source>
</evidence>
<dbReference type="AlphaFoldDB" id="A0A3Q0J210"/>
<proteinExistence type="predicted"/>
<organism evidence="2 3">
    <name type="scientific">Diaphorina citri</name>
    <name type="common">Asian citrus psyllid</name>
    <dbReference type="NCBI Taxonomy" id="121845"/>
    <lineage>
        <taxon>Eukaryota</taxon>
        <taxon>Metazoa</taxon>
        <taxon>Ecdysozoa</taxon>
        <taxon>Arthropoda</taxon>
        <taxon>Hexapoda</taxon>
        <taxon>Insecta</taxon>
        <taxon>Pterygota</taxon>
        <taxon>Neoptera</taxon>
        <taxon>Paraneoptera</taxon>
        <taxon>Hemiptera</taxon>
        <taxon>Sternorrhyncha</taxon>
        <taxon>Psylloidea</taxon>
        <taxon>Psyllidae</taxon>
        <taxon>Diaphorininae</taxon>
        <taxon>Diaphorina</taxon>
    </lineage>
</organism>
<evidence type="ECO:0000256" key="1">
    <source>
        <dbReference type="SAM" id="Phobius"/>
    </source>
</evidence>
<evidence type="ECO:0000313" key="3">
    <source>
        <dbReference type="RefSeq" id="XP_026682509.1"/>
    </source>
</evidence>
<feature type="transmembrane region" description="Helical" evidence="1">
    <location>
        <begin position="62"/>
        <end position="83"/>
    </location>
</feature>
<keyword evidence="1" id="KW-1133">Transmembrane helix</keyword>
<keyword evidence="2" id="KW-1185">Reference proteome</keyword>
<accession>A0A3Q0J210</accession>
<name>A0A3Q0J210_DIACI</name>
<dbReference type="KEGG" id="dci:113469192"/>
<dbReference type="GeneID" id="113469192"/>
<sequence>MTHGFLLFNFISLWIRHDNLMKLVLPVVSFFGSCYQITTIRKQMTQVYTNVDLFELVGEKPLYIVLLYRNIILLSLLVLLENFMASLLRMNRKLLVSVLMEYSPAFANARAPVTTGSIKDPEEGEDEEDEGEVPKAKLAAQLMSPPVRKQYISTPKNVQEIDKIRITTIRKQMTQVYTNVDLFELVGEKPLYIGKSRD</sequence>
<dbReference type="PaxDb" id="121845-A0A3Q0J210"/>
<reference evidence="3" key="1">
    <citation type="submission" date="2025-08" db="UniProtKB">
        <authorList>
            <consortium name="RefSeq"/>
        </authorList>
    </citation>
    <scope>IDENTIFICATION</scope>
</reference>
<keyword evidence="1" id="KW-0472">Membrane</keyword>